<gene>
    <name evidence="2" type="ORF">LTR16_012001</name>
</gene>
<evidence type="ECO:0000256" key="1">
    <source>
        <dbReference type="SAM" id="MobiDB-lite"/>
    </source>
</evidence>
<protein>
    <submittedName>
        <fullName evidence="2">Uncharacterized protein</fullName>
    </submittedName>
</protein>
<feature type="compositionally biased region" description="Basic residues" evidence="1">
    <location>
        <begin position="122"/>
        <end position="133"/>
    </location>
</feature>
<keyword evidence="3" id="KW-1185">Reference proteome</keyword>
<evidence type="ECO:0000313" key="2">
    <source>
        <dbReference type="EMBL" id="KAK5167226.1"/>
    </source>
</evidence>
<reference evidence="2 3" key="1">
    <citation type="submission" date="2023-08" db="EMBL/GenBank/DDBJ databases">
        <title>Black Yeasts Isolated from many extreme environments.</title>
        <authorList>
            <person name="Coleine C."/>
            <person name="Stajich J.E."/>
            <person name="Selbmann L."/>
        </authorList>
    </citation>
    <scope>NUCLEOTIDE SEQUENCE [LARGE SCALE GENOMIC DNA]</scope>
    <source>
        <strain evidence="2 3">CCFEE 536</strain>
    </source>
</reference>
<feature type="compositionally biased region" description="Basic residues" evidence="1">
    <location>
        <begin position="39"/>
        <end position="62"/>
    </location>
</feature>
<feature type="compositionally biased region" description="Basic and acidic residues" evidence="1">
    <location>
        <begin position="1"/>
        <end position="16"/>
    </location>
</feature>
<feature type="region of interest" description="Disordered" evidence="1">
    <location>
        <begin position="1"/>
        <end position="133"/>
    </location>
</feature>
<proteinExistence type="predicted"/>
<organism evidence="2 3">
    <name type="scientific">Cryomyces antarcticus</name>
    <dbReference type="NCBI Taxonomy" id="329879"/>
    <lineage>
        <taxon>Eukaryota</taxon>
        <taxon>Fungi</taxon>
        <taxon>Dikarya</taxon>
        <taxon>Ascomycota</taxon>
        <taxon>Pezizomycotina</taxon>
        <taxon>Dothideomycetes</taxon>
        <taxon>Dothideomycetes incertae sedis</taxon>
        <taxon>Cryomyces</taxon>
    </lineage>
</organism>
<feature type="non-terminal residue" evidence="2">
    <location>
        <position position="133"/>
    </location>
</feature>
<sequence length="133" mass="14642">ARDRRGETAGRSEPQRLPRRRHARPPRPLGAARPGRAAARARVRRLAPRHHGLLRARGRRAIRGATSHGLRAAGVEVAPRRPGRASGRRPRGDARPRRRSAAPAVAGPASRAPRQPRPPLAAHRRRPRRAGVR</sequence>
<dbReference type="Proteomes" id="UP001357485">
    <property type="component" value="Unassembled WGS sequence"/>
</dbReference>
<feature type="compositionally biased region" description="Low complexity" evidence="1">
    <location>
        <begin position="29"/>
        <end position="38"/>
    </location>
</feature>
<comment type="caution">
    <text evidence="2">The sequence shown here is derived from an EMBL/GenBank/DDBJ whole genome shotgun (WGS) entry which is preliminary data.</text>
</comment>
<name>A0ABR0LHV2_9PEZI</name>
<feature type="non-terminal residue" evidence="2">
    <location>
        <position position="1"/>
    </location>
</feature>
<feature type="compositionally biased region" description="Low complexity" evidence="1">
    <location>
        <begin position="101"/>
        <end position="113"/>
    </location>
</feature>
<evidence type="ECO:0000313" key="3">
    <source>
        <dbReference type="Proteomes" id="UP001357485"/>
    </source>
</evidence>
<accession>A0ABR0LHV2</accession>
<dbReference type="EMBL" id="JAVRRA010020352">
    <property type="protein sequence ID" value="KAK5167226.1"/>
    <property type="molecule type" value="Genomic_DNA"/>
</dbReference>